<proteinExistence type="predicted"/>
<dbReference type="EMBL" id="FNPI01000004">
    <property type="protein sequence ID" value="SDY95361.1"/>
    <property type="molecule type" value="Genomic_DNA"/>
</dbReference>
<name>A0A1H3P2T3_9BACI</name>
<dbReference type="Pfam" id="PF18952">
    <property type="entry name" value="DUF5696"/>
    <property type="match status" value="1"/>
</dbReference>
<evidence type="ECO:0000313" key="2">
    <source>
        <dbReference type="EMBL" id="SDY95361.1"/>
    </source>
</evidence>
<feature type="signal peptide" evidence="1">
    <location>
        <begin position="1"/>
        <end position="24"/>
    </location>
</feature>
<protein>
    <submittedName>
        <fullName evidence="2">Uncharacterized protein</fullName>
    </submittedName>
</protein>
<sequence>MGTKFEKIIAVILAMLLIITTGQAATAAAEAASSDEAAVDEASEQASSETEIDIPAAEPVDIASMEKVAENEFLQLFVDRETTEVAVKETAGGHVWYSNPADRGEDTIATGENRGMLNSLVVVSYFNVVGQTTRMDSYKDSVMKEQVEIEAITDGIKIMYSFGDAAKGIEQIPRYISRERFETIILGNIEDEAVRQDIAKRFKYLEEEEIYERRDASFPKVILERTLQLFEEIGYTEEELAYDNAEHGDEPEEESGHPSFLVPLSIQLDGRNLLVTVDGKSLEFNEAYPLNTLQIMPFFGAANARTEGYIFVPDGSGALIELNNGKADYQAFSAPVYGKDRAISERADSLVSENIHLPVFGMKQGEHAFLAMIEEGDGIASIHADVAGRVNAYNSVFSAFTIKESGEITLSGGDRSSTVSIFQKGEYEHNISIRYGFLHGDDADYAGMATLYQDYLTQKHNMQPLEVNNGDSLPFFLELTGSIWKRNTFLGIPYKQLEPLTTFEEAVEILEELAVAGIDNIKLRYTGWFNGGVDHKAPTTINVDKNIGGEQGLLELARFLADHDIDFYPDVAFMKVYRNSLSFRPSSDASRFITRKIAEVYPYNPASYRQDIENRTPYYILSPGKLPDYAEQFLDDYRKLNFQGLSLRDLGNELHSDFRETNVVDREEAKMIVSNQLEELAADIPDILAVGGNAMVLPYAKTILHAPLSSSEFNITDRSVPFYQMVVRGYLDYAGTPMNLRADQSASTLLLKSLETGASVYFQWFYQGAAAVKDTEFDYMYSSNYRLWLEDAAKIYAEVNEVLNPVRTEPITAHEQLAAGVYKTTYGSDYSVIVNYNDKAVVIDGIVIDAEGYTVRKGNH</sequence>
<dbReference type="AlphaFoldDB" id="A0A1H3P2T3"/>
<dbReference type="OrthoDB" id="9793135at2"/>
<keyword evidence="3" id="KW-1185">Reference proteome</keyword>
<reference evidence="3" key="1">
    <citation type="submission" date="2016-10" db="EMBL/GenBank/DDBJ databases">
        <authorList>
            <person name="Varghese N."/>
            <person name="Submissions S."/>
        </authorList>
    </citation>
    <scope>NUCLEOTIDE SEQUENCE [LARGE SCALE GENOMIC DNA]</scope>
    <source>
        <strain evidence="3">SP</strain>
    </source>
</reference>
<gene>
    <name evidence="2" type="ORF">SAMN05421736_104307</name>
</gene>
<evidence type="ECO:0000256" key="1">
    <source>
        <dbReference type="SAM" id="SignalP"/>
    </source>
</evidence>
<feature type="chain" id="PRO_5039418977" evidence="1">
    <location>
        <begin position="25"/>
        <end position="860"/>
    </location>
</feature>
<dbReference type="STRING" id="1503961.SAMN05421736_104307"/>
<evidence type="ECO:0000313" key="3">
    <source>
        <dbReference type="Proteomes" id="UP000198935"/>
    </source>
</evidence>
<organism evidence="2 3">
    <name type="scientific">Evansella caseinilytica</name>
    <dbReference type="NCBI Taxonomy" id="1503961"/>
    <lineage>
        <taxon>Bacteria</taxon>
        <taxon>Bacillati</taxon>
        <taxon>Bacillota</taxon>
        <taxon>Bacilli</taxon>
        <taxon>Bacillales</taxon>
        <taxon>Bacillaceae</taxon>
        <taxon>Evansella</taxon>
    </lineage>
</organism>
<accession>A0A1H3P2T3</accession>
<keyword evidence="1" id="KW-0732">Signal</keyword>
<dbReference type="InterPro" id="IPR043751">
    <property type="entry name" value="DUF5696"/>
</dbReference>
<dbReference type="Proteomes" id="UP000198935">
    <property type="component" value="Unassembled WGS sequence"/>
</dbReference>